<proteinExistence type="predicted"/>
<keyword evidence="1" id="KW-0472">Membrane</keyword>
<gene>
    <name evidence="2" type="ORF">COU95_00945</name>
</gene>
<evidence type="ECO:0000256" key="1">
    <source>
        <dbReference type="SAM" id="Phobius"/>
    </source>
</evidence>
<evidence type="ECO:0000313" key="2">
    <source>
        <dbReference type="EMBL" id="PJE67699.1"/>
    </source>
</evidence>
<dbReference type="AlphaFoldDB" id="A0A2M8L442"/>
<feature type="transmembrane region" description="Helical" evidence="1">
    <location>
        <begin position="131"/>
        <end position="149"/>
    </location>
</feature>
<keyword evidence="1" id="KW-0812">Transmembrane</keyword>
<sequence length="159" mass="17847">MGVLEIQESNLIDNTSVKTIDGVAPSVWGWGGMKLGVKVYQTNNITSIELNGFIAQLGVSPLTGKMDDFLKRLHDKLATQYNYDFQYEKLTRFLPKYKLHFSKIDLTVLSLILVITFISTFANVFGGISKAILIGPVLGIGYYLGRKYLFSNKTIEKKE</sequence>
<dbReference type="Proteomes" id="UP000231474">
    <property type="component" value="Unassembled WGS sequence"/>
</dbReference>
<protein>
    <submittedName>
        <fullName evidence="2">Uncharacterized protein</fullName>
    </submittedName>
</protein>
<name>A0A2M8L442_9BACT</name>
<evidence type="ECO:0000313" key="3">
    <source>
        <dbReference type="Proteomes" id="UP000231474"/>
    </source>
</evidence>
<reference evidence="3" key="1">
    <citation type="submission" date="2017-09" db="EMBL/GenBank/DDBJ databases">
        <title>Depth-based differentiation of microbial function through sediment-hosted aquifers and enrichment of novel symbionts in the deep terrestrial subsurface.</title>
        <authorList>
            <person name="Probst A.J."/>
            <person name="Ladd B."/>
            <person name="Jarett J.K."/>
            <person name="Geller-Mcgrath D.E."/>
            <person name="Sieber C.M.K."/>
            <person name="Emerson J.B."/>
            <person name="Anantharaman K."/>
            <person name="Thomas B.C."/>
            <person name="Malmstrom R."/>
            <person name="Stieglmeier M."/>
            <person name="Klingl A."/>
            <person name="Woyke T."/>
            <person name="Ryan C.M."/>
            <person name="Banfield J.F."/>
        </authorList>
    </citation>
    <scope>NUCLEOTIDE SEQUENCE [LARGE SCALE GENOMIC DNA]</scope>
</reference>
<accession>A0A2M8L442</accession>
<organism evidence="2 3">
    <name type="scientific">Candidatus Shapirobacteria bacterium CG10_big_fil_rev_8_21_14_0_10_40_9</name>
    <dbReference type="NCBI Taxonomy" id="1974888"/>
    <lineage>
        <taxon>Bacteria</taxon>
        <taxon>Candidatus Shapironibacteriota</taxon>
    </lineage>
</organism>
<keyword evidence="1" id="KW-1133">Transmembrane helix</keyword>
<dbReference type="EMBL" id="PFEK01000017">
    <property type="protein sequence ID" value="PJE67699.1"/>
    <property type="molecule type" value="Genomic_DNA"/>
</dbReference>
<feature type="transmembrane region" description="Helical" evidence="1">
    <location>
        <begin position="106"/>
        <end position="125"/>
    </location>
</feature>
<comment type="caution">
    <text evidence="2">The sequence shown here is derived from an EMBL/GenBank/DDBJ whole genome shotgun (WGS) entry which is preliminary data.</text>
</comment>